<sequence length="274" mass="30209">MSLFPLLLQPAELAGRLNEPRLLILDVGKEAIYQQAHLPGAIFLDYRRLQKGVPPAPGLLPEAEAIAQLFSDIGLQADTHVVAYDDEGGTRAARLLWLLDAAGHQHYSWLNGGIHAWLDEDLPIETEAVYAIPSQVTAAQLDLKPQVDLEYLLAHYQDENLVIWDARTAEEFAGSRVMAARGGHIPGAVNYDWSLLIDPARNNRLLPLETIQKQLSALGIDSSKTVITHCQTHHRSSFSWLAGKILGFKQIFGYPGAWSEWGNNPDTPVAVGKD</sequence>
<dbReference type="CDD" id="cd01449">
    <property type="entry name" value="TST_Repeat_2"/>
    <property type="match status" value="1"/>
</dbReference>
<organism evidence="3 4">
    <name type="scientific">Cellvibrio polysaccharolyticus</name>
    <dbReference type="NCBI Taxonomy" id="2082724"/>
    <lineage>
        <taxon>Bacteria</taxon>
        <taxon>Pseudomonadati</taxon>
        <taxon>Pseudomonadota</taxon>
        <taxon>Gammaproteobacteria</taxon>
        <taxon>Cellvibrionales</taxon>
        <taxon>Cellvibrionaceae</taxon>
        <taxon>Cellvibrio</taxon>
    </lineage>
</organism>
<dbReference type="SUPFAM" id="SSF52821">
    <property type="entry name" value="Rhodanese/Cell cycle control phosphatase"/>
    <property type="match status" value="2"/>
</dbReference>
<evidence type="ECO:0000259" key="2">
    <source>
        <dbReference type="PROSITE" id="PS50206"/>
    </source>
</evidence>
<feature type="domain" description="Rhodanese" evidence="2">
    <location>
        <begin position="157"/>
        <end position="270"/>
    </location>
</feature>
<dbReference type="PANTHER" id="PTHR43855:SF1">
    <property type="entry name" value="THIOSULFATE SULFURTRANSFERASE"/>
    <property type="match status" value="1"/>
</dbReference>
<reference evidence="3" key="1">
    <citation type="submission" date="2018-07" db="EMBL/GenBank/DDBJ databases">
        <title>Genome assembly of strain Ka43.</title>
        <authorList>
            <person name="Kukolya J."/>
            <person name="Nagy I."/>
            <person name="Horvath B."/>
            <person name="Toth A."/>
        </authorList>
    </citation>
    <scope>NUCLEOTIDE SEQUENCE</scope>
    <source>
        <strain evidence="3">KB43</strain>
    </source>
</reference>
<dbReference type="Gene3D" id="3.40.250.10">
    <property type="entry name" value="Rhodanese-like domain"/>
    <property type="match status" value="2"/>
</dbReference>
<dbReference type="InterPro" id="IPR001307">
    <property type="entry name" value="Thiosulphate_STrfase_CS"/>
</dbReference>
<dbReference type="PROSITE" id="PS00380">
    <property type="entry name" value="RHODANESE_1"/>
    <property type="match status" value="1"/>
</dbReference>
<dbReference type="Proteomes" id="UP000652567">
    <property type="component" value="Unassembled WGS sequence"/>
</dbReference>
<dbReference type="AlphaFoldDB" id="A0A928V2X7"/>
<gene>
    <name evidence="3" type="ORF">C4F51_06425</name>
</gene>
<dbReference type="Pfam" id="PF00581">
    <property type="entry name" value="Rhodanese"/>
    <property type="match status" value="2"/>
</dbReference>
<dbReference type="EMBL" id="PRDL01000001">
    <property type="protein sequence ID" value="MBE8716823.1"/>
    <property type="molecule type" value="Genomic_DNA"/>
</dbReference>
<feature type="domain" description="Rhodanese" evidence="2">
    <location>
        <begin position="18"/>
        <end position="126"/>
    </location>
</feature>
<dbReference type="RefSeq" id="WP_193908197.1">
    <property type="nucleotide sequence ID" value="NZ_PRDL01000001.1"/>
</dbReference>
<dbReference type="PROSITE" id="PS50206">
    <property type="entry name" value="RHODANESE_3"/>
    <property type="match status" value="2"/>
</dbReference>
<dbReference type="CDD" id="cd01448">
    <property type="entry name" value="TST_Repeat_1"/>
    <property type="match status" value="1"/>
</dbReference>
<evidence type="ECO:0000313" key="3">
    <source>
        <dbReference type="EMBL" id="MBE8716823.1"/>
    </source>
</evidence>
<evidence type="ECO:0000256" key="1">
    <source>
        <dbReference type="ARBA" id="ARBA00022737"/>
    </source>
</evidence>
<dbReference type="InterPro" id="IPR051126">
    <property type="entry name" value="Thiosulfate_sulfurtransferase"/>
</dbReference>
<accession>A0A928V2X7</accession>
<keyword evidence="4" id="KW-1185">Reference proteome</keyword>
<protein>
    <submittedName>
        <fullName evidence="3">Sulfurtransferase</fullName>
    </submittedName>
</protein>
<dbReference type="PANTHER" id="PTHR43855">
    <property type="entry name" value="THIOSULFATE SULFURTRANSFERASE"/>
    <property type="match status" value="1"/>
</dbReference>
<dbReference type="SMART" id="SM00450">
    <property type="entry name" value="RHOD"/>
    <property type="match status" value="2"/>
</dbReference>
<evidence type="ECO:0000313" key="4">
    <source>
        <dbReference type="Proteomes" id="UP000652567"/>
    </source>
</evidence>
<dbReference type="InterPro" id="IPR036873">
    <property type="entry name" value="Rhodanese-like_dom_sf"/>
</dbReference>
<dbReference type="InterPro" id="IPR001763">
    <property type="entry name" value="Rhodanese-like_dom"/>
</dbReference>
<proteinExistence type="predicted"/>
<dbReference type="GO" id="GO:0004792">
    <property type="term" value="F:thiosulfate-cyanide sulfurtransferase activity"/>
    <property type="evidence" value="ECO:0007669"/>
    <property type="project" value="InterPro"/>
</dbReference>
<comment type="caution">
    <text evidence="3">The sequence shown here is derived from an EMBL/GenBank/DDBJ whole genome shotgun (WGS) entry which is preliminary data.</text>
</comment>
<name>A0A928V2X7_9GAMM</name>
<keyword evidence="1" id="KW-0677">Repeat</keyword>